<reference evidence="2" key="2">
    <citation type="journal article" date="2015" name="Fish Shellfish Immunol.">
        <title>Early steps in the European eel (Anguilla anguilla)-Vibrio vulnificus interaction in the gills: Role of the RtxA13 toxin.</title>
        <authorList>
            <person name="Callol A."/>
            <person name="Pajuelo D."/>
            <person name="Ebbesson L."/>
            <person name="Teles M."/>
            <person name="MacKenzie S."/>
            <person name="Amaro C."/>
        </authorList>
    </citation>
    <scope>NUCLEOTIDE SEQUENCE</scope>
</reference>
<evidence type="ECO:0000256" key="1">
    <source>
        <dbReference type="SAM" id="MobiDB-lite"/>
    </source>
</evidence>
<dbReference type="EMBL" id="GBXM01075887">
    <property type="protein sequence ID" value="JAH32690.1"/>
    <property type="molecule type" value="Transcribed_RNA"/>
</dbReference>
<feature type="region of interest" description="Disordered" evidence="1">
    <location>
        <begin position="1"/>
        <end position="38"/>
    </location>
</feature>
<feature type="compositionally biased region" description="Basic and acidic residues" evidence="1">
    <location>
        <begin position="1"/>
        <end position="14"/>
    </location>
</feature>
<reference evidence="2" key="1">
    <citation type="submission" date="2014-11" db="EMBL/GenBank/DDBJ databases">
        <authorList>
            <person name="Amaro Gonzalez C."/>
        </authorList>
    </citation>
    <scope>NUCLEOTIDE SEQUENCE</scope>
</reference>
<dbReference type="AlphaFoldDB" id="A0A0E9RW98"/>
<organism evidence="2">
    <name type="scientific">Anguilla anguilla</name>
    <name type="common">European freshwater eel</name>
    <name type="synonym">Muraena anguilla</name>
    <dbReference type="NCBI Taxonomy" id="7936"/>
    <lineage>
        <taxon>Eukaryota</taxon>
        <taxon>Metazoa</taxon>
        <taxon>Chordata</taxon>
        <taxon>Craniata</taxon>
        <taxon>Vertebrata</taxon>
        <taxon>Euteleostomi</taxon>
        <taxon>Actinopterygii</taxon>
        <taxon>Neopterygii</taxon>
        <taxon>Teleostei</taxon>
        <taxon>Anguilliformes</taxon>
        <taxon>Anguillidae</taxon>
        <taxon>Anguilla</taxon>
    </lineage>
</organism>
<protein>
    <submittedName>
        <fullName evidence="2">Uncharacterized protein</fullName>
    </submittedName>
</protein>
<name>A0A0E9RW98_ANGAN</name>
<proteinExistence type="predicted"/>
<accession>A0A0E9RW98</accession>
<evidence type="ECO:0000313" key="2">
    <source>
        <dbReference type="EMBL" id="JAH32690.1"/>
    </source>
</evidence>
<sequence length="71" mass="7743">MGKTHISIDKDASARGDVCFPHAPLPSPPLHNRKQGRLEDPQPAVAMETSLIRGTVFAVRVPEEPDEELAD</sequence>